<accession>F4MUX2</accession>
<evidence type="ECO:0000313" key="1">
    <source>
        <dbReference type="EMBL" id="CBX69630.1"/>
    </source>
</evidence>
<gene>
    <name evidence="1" type="ORF">YEW_DZ17650</name>
</gene>
<sequence>MLEPHYLIFKALQHCIKHSTVQFLEDKRPLNIRSRFEPFLLEVAAVLLTATPVAWVLTCQTGILNKN</sequence>
<organism evidence="1">
    <name type="scientific">Yersinia enterocolitica W22703</name>
    <dbReference type="NCBI Taxonomy" id="913028"/>
    <lineage>
        <taxon>Bacteria</taxon>
        <taxon>Pseudomonadati</taxon>
        <taxon>Pseudomonadota</taxon>
        <taxon>Gammaproteobacteria</taxon>
        <taxon>Enterobacterales</taxon>
        <taxon>Yersiniaceae</taxon>
        <taxon>Yersinia</taxon>
    </lineage>
</organism>
<name>F4MUX2_YEREN</name>
<protein>
    <submittedName>
        <fullName evidence="1">Uncharacterized protein</fullName>
    </submittedName>
</protein>
<dbReference type="AlphaFoldDB" id="F4MUX2"/>
<proteinExistence type="predicted"/>
<reference evidence="1" key="1">
    <citation type="journal article" date="2011" name="BMC Genomics">
        <title>Shotgun sequencing of Yersinia enterocolitica strain W22703 (biotype 2, serotype O:9): genomic evidence for oscillation between invertebrates and mammals.</title>
        <authorList>
            <person name="Fuchs T.M."/>
            <person name="Brandt K."/>
            <person name="Starke M."/>
            <person name="Rattei T."/>
        </authorList>
    </citation>
    <scope>NUCLEOTIDE SEQUENCE</scope>
</reference>
<dbReference type="EMBL" id="FR718501">
    <property type="protein sequence ID" value="CBX69630.1"/>
    <property type="molecule type" value="Genomic_DNA"/>
</dbReference>